<dbReference type="AlphaFoldDB" id="A0AAV7R4X4"/>
<gene>
    <name evidence="2" type="ORF">NDU88_013022</name>
</gene>
<protein>
    <submittedName>
        <fullName evidence="2">Uncharacterized protein</fullName>
    </submittedName>
</protein>
<name>A0AAV7R4X4_PLEWA</name>
<comment type="caution">
    <text evidence="2">The sequence shown here is derived from an EMBL/GenBank/DDBJ whole genome shotgun (WGS) entry which is preliminary data.</text>
</comment>
<proteinExistence type="predicted"/>
<organism evidence="2 3">
    <name type="scientific">Pleurodeles waltl</name>
    <name type="common">Iberian ribbed newt</name>
    <dbReference type="NCBI Taxonomy" id="8319"/>
    <lineage>
        <taxon>Eukaryota</taxon>
        <taxon>Metazoa</taxon>
        <taxon>Chordata</taxon>
        <taxon>Craniata</taxon>
        <taxon>Vertebrata</taxon>
        <taxon>Euteleostomi</taxon>
        <taxon>Amphibia</taxon>
        <taxon>Batrachia</taxon>
        <taxon>Caudata</taxon>
        <taxon>Salamandroidea</taxon>
        <taxon>Salamandridae</taxon>
        <taxon>Pleurodelinae</taxon>
        <taxon>Pleurodeles</taxon>
    </lineage>
</organism>
<keyword evidence="3" id="KW-1185">Reference proteome</keyword>
<feature type="region of interest" description="Disordered" evidence="1">
    <location>
        <begin position="95"/>
        <end position="121"/>
    </location>
</feature>
<evidence type="ECO:0000313" key="2">
    <source>
        <dbReference type="EMBL" id="KAJ1146762.1"/>
    </source>
</evidence>
<reference evidence="2" key="1">
    <citation type="journal article" date="2022" name="bioRxiv">
        <title>Sequencing and chromosome-scale assembly of the giantPleurodeles waltlgenome.</title>
        <authorList>
            <person name="Brown T."/>
            <person name="Elewa A."/>
            <person name="Iarovenko S."/>
            <person name="Subramanian E."/>
            <person name="Araus A.J."/>
            <person name="Petzold A."/>
            <person name="Susuki M."/>
            <person name="Suzuki K.-i.T."/>
            <person name="Hayashi T."/>
            <person name="Toyoda A."/>
            <person name="Oliveira C."/>
            <person name="Osipova E."/>
            <person name="Leigh N.D."/>
            <person name="Simon A."/>
            <person name="Yun M.H."/>
        </authorList>
    </citation>
    <scope>NUCLEOTIDE SEQUENCE</scope>
    <source>
        <strain evidence="2">20211129_DDA</strain>
        <tissue evidence="2">Liver</tissue>
    </source>
</reference>
<evidence type="ECO:0000256" key="1">
    <source>
        <dbReference type="SAM" id="MobiDB-lite"/>
    </source>
</evidence>
<accession>A0AAV7R4X4</accession>
<evidence type="ECO:0000313" key="3">
    <source>
        <dbReference type="Proteomes" id="UP001066276"/>
    </source>
</evidence>
<dbReference type="EMBL" id="JANPWB010000010">
    <property type="protein sequence ID" value="KAJ1146762.1"/>
    <property type="molecule type" value="Genomic_DNA"/>
</dbReference>
<dbReference type="Proteomes" id="UP001066276">
    <property type="component" value="Chromosome 6"/>
</dbReference>
<sequence>MIVSLSKATKQREISSNGGDYRRIHWSLRGCWAARCCCLGCLLDDEKVRKIDLHCSKARPSSWGLSVRPVLCLKIQDLGLEVPISISRKERTSFDRNRNPSLDIHYPSLLNEAGRSSAGPS</sequence>